<gene>
    <name evidence="1" type="ORF">HMPREF9445_03015</name>
</gene>
<comment type="caution">
    <text evidence="1">The sequence shown here is derived from an EMBL/GenBank/DDBJ whole genome shotgun (WGS) entry which is preliminary data.</text>
</comment>
<accession>A0ABN0CK16</accession>
<proteinExistence type="predicted"/>
<organism evidence="1 2">
    <name type="scientific">Bacteroides clarus YIT 12056</name>
    <dbReference type="NCBI Taxonomy" id="762984"/>
    <lineage>
        <taxon>Bacteria</taxon>
        <taxon>Pseudomonadati</taxon>
        <taxon>Bacteroidota</taxon>
        <taxon>Bacteroidia</taxon>
        <taxon>Bacteroidales</taxon>
        <taxon>Bacteroidaceae</taxon>
        <taxon>Bacteroides</taxon>
    </lineage>
</organism>
<name>A0ABN0CK16_9BACE</name>
<evidence type="ECO:0000313" key="2">
    <source>
        <dbReference type="Proteomes" id="UP000010321"/>
    </source>
</evidence>
<sequence length="104" mass="11572">MLEETLDSLSVTLIQAAEIVEREYSAQAGKPFFFQMLPNGIAGKEEYRFGMINDVMYIIGVEILQDRNYDTAISDNRHISDAPAGIILADNRYLIAAAQAAMLE</sequence>
<keyword evidence="2" id="KW-1185">Reference proteome</keyword>
<dbReference type="EMBL" id="AFBM01000031">
    <property type="protein sequence ID" value="EGF49644.1"/>
    <property type="molecule type" value="Genomic_DNA"/>
</dbReference>
<dbReference type="Proteomes" id="UP000010321">
    <property type="component" value="Unassembled WGS sequence"/>
</dbReference>
<reference evidence="1 2" key="1">
    <citation type="submission" date="2011-02" db="EMBL/GenBank/DDBJ databases">
        <authorList>
            <person name="Weinstock G."/>
            <person name="Sodergren E."/>
            <person name="Clifton S."/>
            <person name="Fulton L."/>
            <person name="Fulton B."/>
            <person name="Courtney L."/>
            <person name="Fronick C."/>
            <person name="Harrison M."/>
            <person name="Strong C."/>
            <person name="Farmer C."/>
            <person name="Delahaunty K."/>
            <person name="Markovic C."/>
            <person name="Hall O."/>
            <person name="Minx P."/>
            <person name="Tomlinson C."/>
            <person name="Mitreva M."/>
            <person name="Hou S."/>
            <person name="Chen J."/>
            <person name="Wollam A."/>
            <person name="Pepin K.H."/>
            <person name="Johnson M."/>
            <person name="Bhonagiri V."/>
            <person name="Zhang X."/>
            <person name="Suruliraj S."/>
            <person name="Warren W."/>
            <person name="Chinwalla A."/>
            <person name="Mardis E.R."/>
            <person name="Wilson R.K."/>
        </authorList>
    </citation>
    <scope>NUCLEOTIDE SEQUENCE [LARGE SCALE GENOMIC DNA]</scope>
    <source>
        <strain evidence="1 2">YIT 12056</strain>
    </source>
</reference>
<protein>
    <submittedName>
        <fullName evidence="1">Uncharacterized protein</fullName>
    </submittedName>
</protein>
<evidence type="ECO:0000313" key="1">
    <source>
        <dbReference type="EMBL" id="EGF49644.1"/>
    </source>
</evidence>